<sequence length="93" mass="10796">MDAKGTTIHMQSFSFGARPRECRKDGFPALRYFNLNSHLFMVMLSARLIFVTDGASDEIDDSDGRWKHHNPHVKNCLWKFGQKKGRKNDTLLR</sequence>
<protein>
    <submittedName>
        <fullName evidence="1">Uncharacterized protein</fullName>
    </submittedName>
</protein>
<keyword evidence="2" id="KW-1185">Reference proteome</keyword>
<name>A0ABR2GDR5_9ROSI</name>
<dbReference type="EMBL" id="JBBPBM010000001">
    <property type="protein sequence ID" value="KAK8601048.1"/>
    <property type="molecule type" value="Genomic_DNA"/>
</dbReference>
<reference evidence="1 2" key="1">
    <citation type="journal article" date="2024" name="G3 (Bethesda)">
        <title>Genome assembly of Hibiscus sabdariffa L. provides insights into metabolisms of medicinal natural products.</title>
        <authorList>
            <person name="Kim T."/>
        </authorList>
    </citation>
    <scope>NUCLEOTIDE SEQUENCE [LARGE SCALE GENOMIC DNA]</scope>
    <source>
        <strain evidence="1">TK-2024</strain>
        <tissue evidence="1">Old leaves</tissue>
    </source>
</reference>
<gene>
    <name evidence="1" type="ORF">V6N12_050893</name>
</gene>
<organism evidence="1 2">
    <name type="scientific">Hibiscus sabdariffa</name>
    <name type="common">roselle</name>
    <dbReference type="NCBI Taxonomy" id="183260"/>
    <lineage>
        <taxon>Eukaryota</taxon>
        <taxon>Viridiplantae</taxon>
        <taxon>Streptophyta</taxon>
        <taxon>Embryophyta</taxon>
        <taxon>Tracheophyta</taxon>
        <taxon>Spermatophyta</taxon>
        <taxon>Magnoliopsida</taxon>
        <taxon>eudicotyledons</taxon>
        <taxon>Gunneridae</taxon>
        <taxon>Pentapetalae</taxon>
        <taxon>rosids</taxon>
        <taxon>malvids</taxon>
        <taxon>Malvales</taxon>
        <taxon>Malvaceae</taxon>
        <taxon>Malvoideae</taxon>
        <taxon>Hibiscus</taxon>
    </lineage>
</organism>
<evidence type="ECO:0000313" key="1">
    <source>
        <dbReference type="EMBL" id="KAK8601048.1"/>
    </source>
</evidence>
<proteinExistence type="predicted"/>
<dbReference type="Proteomes" id="UP001472677">
    <property type="component" value="Unassembled WGS sequence"/>
</dbReference>
<evidence type="ECO:0000313" key="2">
    <source>
        <dbReference type="Proteomes" id="UP001472677"/>
    </source>
</evidence>
<accession>A0ABR2GDR5</accession>
<comment type="caution">
    <text evidence="1">The sequence shown here is derived from an EMBL/GenBank/DDBJ whole genome shotgun (WGS) entry which is preliminary data.</text>
</comment>